<dbReference type="EMBL" id="OW240912">
    <property type="protein sequence ID" value="CAH2220850.1"/>
    <property type="molecule type" value="Genomic_DNA"/>
</dbReference>
<evidence type="ECO:0000313" key="2">
    <source>
        <dbReference type="EMBL" id="CAH2220850.1"/>
    </source>
</evidence>
<feature type="region of interest" description="Disordered" evidence="1">
    <location>
        <begin position="21"/>
        <end position="90"/>
    </location>
</feature>
<keyword evidence="3" id="KW-1185">Reference proteome</keyword>
<accession>A0AAD1R0L5</accession>
<dbReference type="AlphaFoldDB" id="A0AAD1R0L5"/>
<gene>
    <name evidence="2" type="ORF">PECUL_23A003633</name>
</gene>
<dbReference type="Proteomes" id="UP001295444">
    <property type="component" value="Chromosome 01"/>
</dbReference>
<proteinExistence type="predicted"/>
<evidence type="ECO:0000256" key="1">
    <source>
        <dbReference type="SAM" id="MobiDB-lite"/>
    </source>
</evidence>
<reference evidence="2" key="1">
    <citation type="submission" date="2022-03" db="EMBL/GenBank/DDBJ databases">
        <authorList>
            <person name="Alioto T."/>
            <person name="Alioto T."/>
            <person name="Gomez Garrido J."/>
        </authorList>
    </citation>
    <scope>NUCLEOTIDE SEQUENCE</scope>
</reference>
<protein>
    <submittedName>
        <fullName evidence="2">Uncharacterized protein</fullName>
    </submittedName>
</protein>
<organism evidence="2 3">
    <name type="scientific">Pelobates cultripes</name>
    <name type="common">Western spadefoot toad</name>
    <dbReference type="NCBI Taxonomy" id="61616"/>
    <lineage>
        <taxon>Eukaryota</taxon>
        <taxon>Metazoa</taxon>
        <taxon>Chordata</taxon>
        <taxon>Craniata</taxon>
        <taxon>Vertebrata</taxon>
        <taxon>Euteleostomi</taxon>
        <taxon>Amphibia</taxon>
        <taxon>Batrachia</taxon>
        <taxon>Anura</taxon>
        <taxon>Pelobatoidea</taxon>
        <taxon>Pelobatidae</taxon>
        <taxon>Pelobates</taxon>
    </lineage>
</organism>
<feature type="compositionally biased region" description="Basic and acidic residues" evidence="1">
    <location>
        <begin position="54"/>
        <end position="68"/>
    </location>
</feature>
<evidence type="ECO:0000313" key="3">
    <source>
        <dbReference type="Proteomes" id="UP001295444"/>
    </source>
</evidence>
<sequence>MVPGMPLTGLSSMGMPKIADAHSTHYNAPHGADTPTTGRAVCPILGQARKAGNKHAETNTRRHPEGGRSKKGGPTNGRGTYPTRYQNQVQPAWTRGLGGIYPVAILTQVENHPPQMAIKHQDPPPPTWQAGL</sequence>
<name>A0AAD1R0L5_PELCU</name>